<evidence type="ECO:0000313" key="3">
    <source>
        <dbReference type="Proteomes" id="UP000186108"/>
    </source>
</evidence>
<keyword evidence="2" id="KW-0614">Plasmid</keyword>
<organism evidence="2 3">
    <name type="scientific">Rhodococcus opacus</name>
    <name type="common">Nocardia opaca</name>
    <dbReference type="NCBI Taxonomy" id="37919"/>
    <lineage>
        <taxon>Bacteria</taxon>
        <taxon>Bacillati</taxon>
        <taxon>Actinomycetota</taxon>
        <taxon>Actinomycetes</taxon>
        <taxon>Mycobacteriales</taxon>
        <taxon>Nocardiaceae</taxon>
        <taxon>Rhodococcus</taxon>
    </lineage>
</organism>
<reference evidence="2 3" key="1">
    <citation type="submission" date="2014-07" db="EMBL/GenBank/DDBJ databases">
        <authorList>
            <person name="Zhang J.E."/>
            <person name="Yang H."/>
            <person name="Guo J."/>
            <person name="Deng Z."/>
            <person name="Luo H."/>
            <person name="Luo M."/>
            <person name="Zhao B."/>
        </authorList>
    </citation>
    <scope>NUCLEOTIDE SEQUENCE [LARGE SCALE GENOMIC DNA]</scope>
    <source>
        <strain evidence="2 3">1CP</strain>
        <plasmid evidence="3">Plasmid pr1cp1</plasmid>
    </source>
</reference>
<protein>
    <submittedName>
        <fullName evidence="2">Uncharacterized protein</fullName>
    </submittedName>
</protein>
<evidence type="ECO:0000313" key="2">
    <source>
        <dbReference type="EMBL" id="ANS32048.1"/>
    </source>
</evidence>
<gene>
    <name evidence="2" type="ORF">R1CP_37210</name>
</gene>
<geneLocation type="plasmid" evidence="3">
    <name>pr1cp1</name>
</geneLocation>
<dbReference type="PATRIC" id="fig|37919.13.peg.7841"/>
<dbReference type="AlphaFoldDB" id="A0A1B1KHI8"/>
<sequence>MPNSRGLGSRSDRSRGRASAFEESAFSAVSSQDSASHDAAKRPPAAAMLEPKKGPEKEPLNTRVLASTSRRLGWFTNEYGYSVTNVVDVALQEFFARNGVPDVDSNGEVVD</sequence>
<proteinExistence type="predicted"/>
<feature type="region of interest" description="Disordered" evidence="1">
    <location>
        <begin position="1"/>
        <end position="61"/>
    </location>
</feature>
<feature type="compositionally biased region" description="Low complexity" evidence="1">
    <location>
        <begin position="17"/>
        <end position="31"/>
    </location>
</feature>
<name>A0A1B1KHI8_RHOOP</name>
<dbReference type="EMBL" id="CP009112">
    <property type="protein sequence ID" value="ANS32048.1"/>
    <property type="molecule type" value="Genomic_DNA"/>
</dbReference>
<dbReference type="Proteomes" id="UP000186108">
    <property type="component" value="Plasmid pR1CP1"/>
</dbReference>
<accession>A0A1B1KHI8</accession>
<evidence type="ECO:0000256" key="1">
    <source>
        <dbReference type="SAM" id="MobiDB-lite"/>
    </source>
</evidence>
<feature type="compositionally biased region" description="Basic and acidic residues" evidence="1">
    <location>
        <begin position="50"/>
        <end position="60"/>
    </location>
</feature>